<keyword evidence="4" id="KW-0560">Oxidoreductase</keyword>
<dbReference type="Pfam" id="PF01077">
    <property type="entry name" value="NIR_SIR"/>
    <property type="match status" value="2"/>
</dbReference>
<dbReference type="InterPro" id="IPR051329">
    <property type="entry name" value="NIR_SIR_4Fe-4S"/>
</dbReference>
<keyword evidence="2" id="KW-0349">Heme</keyword>
<feature type="domain" description="Nitrite/sulphite reductase 4Fe-4S" evidence="7">
    <location>
        <begin position="420"/>
        <end position="533"/>
    </location>
</feature>
<dbReference type="SUPFAM" id="SSF55124">
    <property type="entry name" value="Nitrite/Sulfite reductase N-terminal domain-like"/>
    <property type="match status" value="2"/>
</dbReference>
<dbReference type="HOGENOM" id="CLU_015667_1_0_5"/>
<keyword evidence="5" id="KW-0408">Iron</keyword>
<evidence type="ECO:0000259" key="8">
    <source>
        <dbReference type="Pfam" id="PF03460"/>
    </source>
</evidence>
<keyword evidence="10" id="KW-1185">Reference proteome</keyword>
<feature type="domain" description="Nitrite/Sulfite reductase ferredoxin-like" evidence="8">
    <location>
        <begin position="62"/>
        <end position="120"/>
    </location>
</feature>
<keyword evidence="3" id="KW-0479">Metal-binding</keyword>
<evidence type="ECO:0000313" key="10">
    <source>
        <dbReference type="Proteomes" id="UP000004507"/>
    </source>
</evidence>
<sequence length="566" mass="62399">MIRDGDRTKQMYVYNDFDETFVRTRVAQFRGQVERRIDGSLTEDEFKPLRLMNGLYLQLHAYMLRVAVPYGTLNPAQMRQLAMIADRWDKGYGHFTTRQNIQYNWPKLGDVPDMLEALADVGMHAIQTSGNTIRNVTADHFAGAAADEIEDPRAIAELLRQWSTDHPEFQFLPRKFKIAVTGAAADRAVTRAHDIGLVVVRNDAGEVGYQVIVGGGLGRTPMVGKVLRDFVSKADLLPYVEAIVSVYNLLGRRDNKYKARIKITLHENGIETIRDLVEDRFNAIRAGFGGYDQTLLAEIEKSFAPPAFVTKATDGYEAARLANPAFRSWTDTNLSAHKAAGYAIVSISIKKHGATPGDATSDQMRVMAELADRYGHGELRISHEQNVILPHVHQSDLPAVYAALRKADLATANIGLASDIIACPGMDYCALATARSIPIAQQIATRFDELKIEHDVGPLKIKISGCINACGHHHVGHIGILGLDRAGVENYQITLGGDGSEMTTIGERAGPGFSADDIVPAIERLVTGYLDLRRDPSETFLQTYRRLGLAPFKTLLYPSEDKADAA</sequence>
<feature type="domain" description="Nitrite/sulphite reductase 4Fe-4S" evidence="7">
    <location>
        <begin position="129"/>
        <end position="282"/>
    </location>
</feature>
<evidence type="ECO:0000256" key="1">
    <source>
        <dbReference type="ARBA" id="ARBA00022485"/>
    </source>
</evidence>
<dbReference type="Pfam" id="PF03460">
    <property type="entry name" value="NIR_SIR_ferr"/>
    <property type="match status" value="2"/>
</dbReference>
<proteinExistence type="predicted"/>
<dbReference type="PANTHER" id="PTHR32439:SF9">
    <property type="entry name" value="BLR3264 PROTEIN"/>
    <property type="match status" value="1"/>
</dbReference>
<reference evidence="9 10" key="1">
    <citation type="submission" date="2006-01" db="EMBL/GenBank/DDBJ databases">
        <authorList>
            <person name="Hagstrom A."/>
            <person name="Ferriera S."/>
            <person name="Johnson J."/>
            <person name="Kravitz S."/>
            <person name="Halpern A."/>
            <person name="Remington K."/>
            <person name="Beeson K."/>
            <person name="Tran B."/>
            <person name="Rogers Y.-H."/>
            <person name="Friedman R."/>
            <person name="Venter J.C."/>
        </authorList>
    </citation>
    <scope>NUCLEOTIDE SEQUENCE [LARGE SCALE GENOMIC DNA]</scope>
    <source>
        <strain evidence="9 10">SKA53</strain>
    </source>
</reference>
<gene>
    <name evidence="9" type="ORF">SKA53_02671</name>
</gene>
<name>A3V457_9RHOB</name>
<dbReference type="Gene3D" id="3.90.480.20">
    <property type="match status" value="1"/>
</dbReference>
<dbReference type="eggNOG" id="COG0155">
    <property type="taxonomic scope" value="Bacteria"/>
</dbReference>
<dbReference type="AlphaFoldDB" id="A3V457"/>
<dbReference type="GO" id="GO:0046872">
    <property type="term" value="F:metal ion binding"/>
    <property type="evidence" value="ECO:0007669"/>
    <property type="project" value="UniProtKB-KW"/>
</dbReference>
<accession>A3V457</accession>
<evidence type="ECO:0000256" key="3">
    <source>
        <dbReference type="ARBA" id="ARBA00022723"/>
    </source>
</evidence>
<dbReference type="EMBL" id="AAMS01000003">
    <property type="protein sequence ID" value="EAQ07264.1"/>
    <property type="molecule type" value="Genomic_DNA"/>
</dbReference>
<dbReference type="GO" id="GO:0020037">
    <property type="term" value="F:heme binding"/>
    <property type="evidence" value="ECO:0007669"/>
    <property type="project" value="InterPro"/>
</dbReference>
<organism evidence="9 10">
    <name type="scientific">Yoonia vestfoldensis SKA53</name>
    <dbReference type="NCBI Taxonomy" id="314232"/>
    <lineage>
        <taxon>Bacteria</taxon>
        <taxon>Pseudomonadati</taxon>
        <taxon>Pseudomonadota</taxon>
        <taxon>Alphaproteobacteria</taxon>
        <taxon>Rhodobacterales</taxon>
        <taxon>Paracoccaceae</taxon>
        <taxon>Yoonia</taxon>
    </lineage>
</organism>
<keyword evidence="6" id="KW-0411">Iron-sulfur</keyword>
<dbReference type="PANTHER" id="PTHR32439">
    <property type="entry name" value="FERREDOXIN--NITRITE REDUCTASE, CHLOROPLASTIC"/>
    <property type="match status" value="1"/>
</dbReference>
<dbReference type="InterPro" id="IPR006067">
    <property type="entry name" value="NO2/SO3_Rdtase_4Fe4S_dom"/>
</dbReference>
<dbReference type="InterPro" id="IPR036136">
    <property type="entry name" value="Nit/Sulf_reduc_fer-like_dom_sf"/>
</dbReference>
<evidence type="ECO:0000259" key="7">
    <source>
        <dbReference type="Pfam" id="PF01077"/>
    </source>
</evidence>
<dbReference type="Proteomes" id="UP000004507">
    <property type="component" value="Unassembled WGS sequence"/>
</dbReference>
<dbReference type="InterPro" id="IPR005117">
    <property type="entry name" value="NiRdtase/SiRdtase_haem-b_fer"/>
</dbReference>
<dbReference type="InterPro" id="IPR045854">
    <property type="entry name" value="NO2/SO3_Rdtase_4Fe4S_sf"/>
</dbReference>
<dbReference type="STRING" id="314232.SKA53_02671"/>
<dbReference type="GO" id="GO:0051539">
    <property type="term" value="F:4 iron, 4 sulfur cluster binding"/>
    <property type="evidence" value="ECO:0007669"/>
    <property type="project" value="UniProtKB-KW"/>
</dbReference>
<dbReference type="GO" id="GO:0016491">
    <property type="term" value="F:oxidoreductase activity"/>
    <property type="evidence" value="ECO:0007669"/>
    <property type="project" value="UniProtKB-KW"/>
</dbReference>
<evidence type="ECO:0000256" key="4">
    <source>
        <dbReference type="ARBA" id="ARBA00023002"/>
    </source>
</evidence>
<comment type="caution">
    <text evidence="9">The sequence shown here is derived from an EMBL/GenBank/DDBJ whole genome shotgun (WGS) entry which is preliminary data.</text>
</comment>
<evidence type="ECO:0000256" key="6">
    <source>
        <dbReference type="ARBA" id="ARBA00023014"/>
    </source>
</evidence>
<evidence type="ECO:0000256" key="5">
    <source>
        <dbReference type="ARBA" id="ARBA00023004"/>
    </source>
</evidence>
<evidence type="ECO:0000256" key="2">
    <source>
        <dbReference type="ARBA" id="ARBA00022617"/>
    </source>
</evidence>
<feature type="domain" description="Nitrite/Sulfite reductase ferredoxin-like" evidence="8">
    <location>
        <begin position="356"/>
        <end position="406"/>
    </location>
</feature>
<evidence type="ECO:0000313" key="9">
    <source>
        <dbReference type="EMBL" id="EAQ07264.1"/>
    </source>
</evidence>
<protein>
    <submittedName>
        <fullName evidence="9">Sulfite/nitrite reductase hemoprotein subunit</fullName>
    </submittedName>
</protein>
<keyword evidence="1" id="KW-0004">4Fe-4S</keyword>
<dbReference type="SUPFAM" id="SSF56014">
    <property type="entry name" value="Nitrite and sulphite reductase 4Fe-4S domain-like"/>
    <property type="match status" value="2"/>
</dbReference>
<dbReference type="Gene3D" id="3.30.413.10">
    <property type="entry name" value="Sulfite Reductase Hemoprotein, domain 1"/>
    <property type="match status" value="2"/>
</dbReference>